<organism evidence="4 5">
    <name type="scientific">Secundilactobacillus folii</name>
    <dbReference type="NCBI Taxonomy" id="2678357"/>
    <lineage>
        <taxon>Bacteria</taxon>
        <taxon>Bacillati</taxon>
        <taxon>Bacillota</taxon>
        <taxon>Bacilli</taxon>
        <taxon>Lactobacillales</taxon>
        <taxon>Lactobacillaceae</taxon>
        <taxon>Secundilactobacillus</taxon>
    </lineage>
</organism>
<dbReference type="PANTHER" id="PTHR43479">
    <property type="entry name" value="ACREF/ENVCD OPERON REPRESSOR-RELATED"/>
    <property type="match status" value="1"/>
</dbReference>
<dbReference type="RefSeq" id="WP_155431847.1">
    <property type="nucleotide sequence ID" value="NZ_WNJO01000008.1"/>
</dbReference>
<evidence type="ECO:0000256" key="2">
    <source>
        <dbReference type="PROSITE-ProRule" id="PRU00335"/>
    </source>
</evidence>
<dbReference type="SUPFAM" id="SSF48498">
    <property type="entry name" value="Tetracyclin repressor-like, C-terminal domain"/>
    <property type="match status" value="1"/>
</dbReference>
<keyword evidence="1 2" id="KW-0238">DNA-binding</keyword>
<comment type="caution">
    <text evidence="4">The sequence shown here is derived from an EMBL/GenBank/DDBJ whole genome shotgun (WGS) entry which is preliminary data.</text>
</comment>
<dbReference type="PRINTS" id="PR00455">
    <property type="entry name" value="HTHTETR"/>
</dbReference>
<dbReference type="SUPFAM" id="SSF46689">
    <property type="entry name" value="Homeodomain-like"/>
    <property type="match status" value="1"/>
</dbReference>
<gene>
    <name evidence="4" type="ORF">GM612_07930</name>
</gene>
<sequence length="216" mass="24609">MEPEISVSYSEWLDGQKMPAGKRSAMKSALELFAKQGFDGTSTMAIAKNAGISQATIFKYFKTKDDLLQAILEPLLGHLFPNYRDEFLGHFPKLQTLRDEIHYFIRNRFDFVEENSQVTMILISQVMTNKEMLSHFYDLLSASSPQFLTQIYSRLKKTGGLREDASPLVVFRTMVSLVLGYFLQRNLLAPDLTIDEDADLQQIEDIIMRAIGKPGQ</sequence>
<dbReference type="Gene3D" id="1.10.357.10">
    <property type="entry name" value="Tetracycline Repressor, domain 2"/>
    <property type="match status" value="1"/>
</dbReference>
<dbReference type="Pfam" id="PF00440">
    <property type="entry name" value="TetR_N"/>
    <property type="match status" value="1"/>
</dbReference>
<dbReference type="PROSITE" id="PS50977">
    <property type="entry name" value="HTH_TETR_2"/>
    <property type="match status" value="1"/>
</dbReference>
<accession>A0A7X3C3Q9</accession>
<dbReference type="AlphaFoldDB" id="A0A7X3C3Q9"/>
<dbReference type="InterPro" id="IPR001647">
    <property type="entry name" value="HTH_TetR"/>
</dbReference>
<keyword evidence="5" id="KW-1185">Reference proteome</keyword>
<reference evidence="4 5" key="1">
    <citation type="submission" date="2019-11" db="EMBL/GenBank/DDBJ databases">
        <title>Lactobacillus sp. nov. CRM56-3, isolated from fermented tea leaves.</title>
        <authorList>
            <person name="Phuengjayaem S."/>
            <person name="Tanasupawat S."/>
        </authorList>
    </citation>
    <scope>NUCLEOTIDE SEQUENCE [LARGE SCALE GENOMIC DNA]</scope>
    <source>
        <strain evidence="4 5">CRM56-3</strain>
    </source>
</reference>
<dbReference type="InterPro" id="IPR009057">
    <property type="entry name" value="Homeodomain-like_sf"/>
</dbReference>
<evidence type="ECO:0000259" key="3">
    <source>
        <dbReference type="PROSITE" id="PS50977"/>
    </source>
</evidence>
<dbReference type="InterPro" id="IPR023772">
    <property type="entry name" value="DNA-bd_HTH_TetR-type_CS"/>
</dbReference>
<dbReference type="EMBL" id="WNJO01000008">
    <property type="protein sequence ID" value="MTV82574.1"/>
    <property type="molecule type" value="Genomic_DNA"/>
</dbReference>
<protein>
    <submittedName>
        <fullName evidence="4">TetR family transcriptional regulator</fullName>
    </submittedName>
</protein>
<evidence type="ECO:0000313" key="5">
    <source>
        <dbReference type="Proteomes" id="UP000466388"/>
    </source>
</evidence>
<evidence type="ECO:0000256" key="1">
    <source>
        <dbReference type="ARBA" id="ARBA00023125"/>
    </source>
</evidence>
<dbReference type="PROSITE" id="PS01081">
    <property type="entry name" value="HTH_TETR_1"/>
    <property type="match status" value="1"/>
</dbReference>
<dbReference type="GO" id="GO:0003677">
    <property type="term" value="F:DNA binding"/>
    <property type="evidence" value="ECO:0007669"/>
    <property type="project" value="UniProtKB-UniRule"/>
</dbReference>
<feature type="domain" description="HTH tetR-type" evidence="3">
    <location>
        <begin position="19"/>
        <end position="79"/>
    </location>
</feature>
<feature type="DNA-binding region" description="H-T-H motif" evidence="2">
    <location>
        <begin position="42"/>
        <end position="61"/>
    </location>
</feature>
<dbReference type="InterPro" id="IPR050624">
    <property type="entry name" value="HTH-type_Tx_Regulator"/>
</dbReference>
<dbReference type="PANTHER" id="PTHR43479:SF11">
    <property type="entry name" value="ACREF_ENVCD OPERON REPRESSOR-RELATED"/>
    <property type="match status" value="1"/>
</dbReference>
<proteinExistence type="predicted"/>
<evidence type="ECO:0000313" key="4">
    <source>
        <dbReference type="EMBL" id="MTV82574.1"/>
    </source>
</evidence>
<name>A0A7X3C3Q9_9LACO</name>
<dbReference type="Proteomes" id="UP000466388">
    <property type="component" value="Unassembled WGS sequence"/>
</dbReference>
<dbReference type="InterPro" id="IPR036271">
    <property type="entry name" value="Tet_transcr_reg_TetR-rel_C_sf"/>
</dbReference>